<sequence>MAYNMRLIAHVACGCAALSLSLLTIGFATPGWLVVRVTPKDTSIWNFNHKDRELTVYVSVFFARFCTNQLCVMTSIQDGMAKSEQNMVHKHLSRGLSWNIEIQVESVITLFCGLVGLVLLITFNRTKATKKGLGIAGLFCHLVSANLVTVLILKMAAINGQMEMYEDNELHFEVWTPYSIAIIGAGGLMSYFTSLFCIVMVCVQQSKNVPIVVEEEDMQGNNQHPNGNCVRSNSNGYSVILQDFHTCSTIPESSTTESLR</sequence>
<keyword evidence="1" id="KW-0812">Transmembrane</keyword>
<dbReference type="EMBL" id="NEDP02076736">
    <property type="protein sequence ID" value="OWF35220.1"/>
    <property type="molecule type" value="Genomic_DNA"/>
</dbReference>
<feature type="transmembrane region" description="Helical" evidence="1">
    <location>
        <begin position="102"/>
        <end position="123"/>
    </location>
</feature>
<feature type="transmembrane region" description="Helical" evidence="1">
    <location>
        <begin position="178"/>
        <end position="203"/>
    </location>
</feature>
<reference evidence="2 3" key="1">
    <citation type="journal article" date="2017" name="Nat. Ecol. Evol.">
        <title>Scallop genome provides insights into evolution of bilaterian karyotype and development.</title>
        <authorList>
            <person name="Wang S."/>
            <person name="Zhang J."/>
            <person name="Jiao W."/>
            <person name="Li J."/>
            <person name="Xun X."/>
            <person name="Sun Y."/>
            <person name="Guo X."/>
            <person name="Huan P."/>
            <person name="Dong B."/>
            <person name="Zhang L."/>
            <person name="Hu X."/>
            <person name="Sun X."/>
            <person name="Wang J."/>
            <person name="Zhao C."/>
            <person name="Wang Y."/>
            <person name="Wang D."/>
            <person name="Huang X."/>
            <person name="Wang R."/>
            <person name="Lv J."/>
            <person name="Li Y."/>
            <person name="Zhang Z."/>
            <person name="Liu B."/>
            <person name="Lu W."/>
            <person name="Hui Y."/>
            <person name="Liang J."/>
            <person name="Zhou Z."/>
            <person name="Hou R."/>
            <person name="Li X."/>
            <person name="Liu Y."/>
            <person name="Li H."/>
            <person name="Ning X."/>
            <person name="Lin Y."/>
            <person name="Zhao L."/>
            <person name="Xing Q."/>
            <person name="Dou J."/>
            <person name="Li Y."/>
            <person name="Mao J."/>
            <person name="Guo H."/>
            <person name="Dou H."/>
            <person name="Li T."/>
            <person name="Mu C."/>
            <person name="Jiang W."/>
            <person name="Fu Q."/>
            <person name="Fu X."/>
            <person name="Miao Y."/>
            <person name="Liu J."/>
            <person name="Yu Q."/>
            <person name="Li R."/>
            <person name="Liao H."/>
            <person name="Li X."/>
            <person name="Kong Y."/>
            <person name="Jiang Z."/>
            <person name="Chourrout D."/>
            <person name="Li R."/>
            <person name="Bao Z."/>
        </authorList>
    </citation>
    <scope>NUCLEOTIDE SEQUENCE [LARGE SCALE GENOMIC DNA]</scope>
    <source>
        <strain evidence="2 3">PY_sf001</strain>
    </source>
</reference>
<feature type="transmembrane region" description="Helical" evidence="1">
    <location>
        <begin position="135"/>
        <end position="158"/>
    </location>
</feature>
<keyword evidence="3" id="KW-1185">Reference proteome</keyword>
<comment type="caution">
    <text evidence="2">The sequence shown here is derived from an EMBL/GenBank/DDBJ whole genome shotgun (WGS) entry which is preliminary data.</text>
</comment>
<dbReference type="OrthoDB" id="10287369at2759"/>
<dbReference type="Gene3D" id="1.20.140.150">
    <property type="match status" value="1"/>
</dbReference>
<proteinExistence type="predicted"/>
<evidence type="ECO:0000313" key="2">
    <source>
        <dbReference type="EMBL" id="OWF35220.1"/>
    </source>
</evidence>
<protein>
    <submittedName>
        <fullName evidence="2">Uncharacterized protein</fullName>
    </submittedName>
</protein>
<gene>
    <name evidence="2" type="ORF">KP79_PYT05971</name>
</gene>
<name>A0A210PFF2_MIZYE</name>
<keyword evidence="1" id="KW-0472">Membrane</keyword>
<dbReference type="AlphaFoldDB" id="A0A210PFF2"/>
<accession>A0A210PFF2</accession>
<evidence type="ECO:0000256" key="1">
    <source>
        <dbReference type="SAM" id="Phobius"/>
    </source>
</evidence>
<dbReference type="Proteomes" id="UP000242188">
    <property type="component" value="Unassembled WGS sequence"/>
</dbReference>
<organism evidence="2 3">
    <name type="scientific">Mizuhopecten yessoensis</name>
    <name type="common">Japanese scallop</name>
    <name type="synonym">Patinopecten yessoensis</name>
    <dbReference type="NCBI Taxonomy" id="6573"/>
    <lineage>
        <taxon>Eukaryota</taxon>
        <taxon>Metazoa</taxon>
        <taxon>Spiralia</taxon>
        <taxon>Lophotrochozoa</taxon>
        <taxon>Mollusca</taxon>
        <taxon>Bivalvia</taxon>
        <taxon>Autobranchia</taxon>
        <taxon>Pteriomorphia</taxon>
        <taxon>Pectinida</taxon>
        <taxon>Pectinoidea</taxon>
        <taxon>Pectinidae</taxon>
        <taxon>Mizuhopecten</taxon>
    </lineage>
</organism>
<evidence type="ECO:0000313" key="3">
    <source>
        <dbReference type="Proteomes" id="UP000242188"/>
    </source>
</evidence>
<keyword evidence="1" id="KW-1133">Transmembrane helix</keyword>